<gene>
    <name evidence="1" type="ORF">FISHEDRAFT_12626</name>
</gene>
<evidence type="ECO:0000313" key="2">
    <source>
        <dbReference type="Proteomes" id="UP000054144"/>
    </source>
</evidence>
<feature type="non-terminal residue" evidence="1">
    <location>
        <position position="94"/>
    </location>
</feature>
<name>A0A0D7A7C9_9AGAR</name>
<proteinExistence type="predicted"/>
<dbReference type="OrthoDB" id="3203159at2759"/>
<evidence type="ECO:0000313" key="1">
    <source>
        <dbReference type="EMBL" id="KIY46902.1"/>
    </source>
</evidence>
<dbReference type="Proteomes" id="UP000054144">
    <property type="component" value="Unassembled WGS sequence"/>
</dbReference>
<dbReference type="AlphaFoldDB" id="A0A0D7A7C9"/>
<feature type="non-terminal residue" evidence="1">
    <location>
        <position position="1"/>
    </location>
</feature>
<sequence length="94" mass="11250">KIEVNWHTLQDAIAAYFMNRRWLDDQKHKANWASYQQSGHSRETPSEYFIRKSNLLKMVWNLEDSEIISEVMRCAPPEWATILTEQLYEDAVEF</sequence>
<accession>A0A0D7A7C9</accession>
<dbReference type="EMBL" id="KN882020">
    <property type="protein sequence ID" value="KIY46902.1"/>
    <property type="molecule type" value="Genomic_DNA"/>
</dbReference>
<reference evidence="1 2" key="1">
    <citation type="journal article" date="2015" name="Fungal Genet. Biol.">
        <title>Evolution of novel wood decay mechanisms in Agaricales revealed by the genome sequences of Fistulina hepatica and Cylindrobasidium torrendii.</title>
        <authorList>
            <person name="Floudas D."/>
            <person name="Held B.W."/>
            <person name="Riley R."/>
            <person name="Nagy L.G."/>
            <person name="Koehler G."/>
            <person name="Ransdell A.S."/>
            <person name="Younus H."/>
            <person name="Chow J."/>
            <person name="Chiniquy J."/>
            <person name="Lipzen A."/>
            <person name="Tritt A."/>
            <person name="Sun H."/>
            <person name="Haridas S."/>
            <person name="LaButti K."/>
            <person name="Ohm R.A."/>
            <person name="Kues U."/>
            <person name="Blanchette R.A."/>
            <person name="Grigoriev I.V."/>
            <person name="Minto R.E."/>
            <person name="Hibbett D.S."/>
        </authorList>
    </citation>
    <scope>NUCLEOTIDE SEQUENCE [LARGE SCALE GENOMIC DNA]</scope>
    <source>
        <strain evidence="1 2">ATCC 64428</strain>
    </source>
</reference>
<keyword evidence="2" id="KW-1185">Reference proteome</keyword>
<evidence type="ECO:0008006" key="3">
    <source>
        <dbReference type="Google" id="ProtNLM"/>
    </source>
</evidence>
<organism evidence="1 2">
    <name type="scientific">Fistulina hepatica ATCC 64428</name>
    <dbReference type="NCBI Taxonomy" id="1128425"/>
    <lineage>
        <taxon>Eukaryota</taxon>
        <taxon>Fungi</taxon>
        <taxon>Dikarya</taxon>
        <taxon>Basidiomycota</taxon>
        <taxon>Agaricomycotina</taxon>
        <taxon>Agaricomycetes</taxon>
        <taxon>Agaricomycetidae</taxon>
        <taxon>Agaricales</taxon>
        <taxon>Fistulinaceae</taxon>
        <taxon>Fistulina</taxon>
    </lineage>
</organism>
<protein>
    <recommendedName>
        <fullName evidence="3">Retrotransposon gag domain-containing protein</fullName>
    </recommendedName>
</protein>